<evidence type="ECO:0000256" key="1">
    <source>
        <dbReference type="SAM" id="SignalP"/>
    </source>
</evidence>
<dbReference type="AlphaFoldDB" id="A0A5Q2TEU9"/>
<keyword evidence="1" id="KW-0732">Signal</keyword>
<sequence length="144" mass="16958">MKKIVVLISLLIFVLVPNQIYAQSEVACPKLEDLKDTTIKNKYELLKELKQIVADTYVEGEHGDLYSEWELRTVLPFPKTVGRKQDEIYYEMAKNFCGQEVADKSWLVRLYFPKWEGVSASALEGQIFLAKNKDDEWFVWFRYH</sequence>
<reference evidence="2 3" key="1">
    <citation type="submission" date="2019-11" db="EMBL/GenBank/DDBJ databases">
        <title>Gracilibacillus salitolerans sp. nov., a moderate halophile isolated from a saline soil in northwest China.</title>
        <authorList>
            <person name="Gan L."/>
        </authorList>
    </citation>
    <scope>NUCLEOTIDE SEQUENCE [LARGE SCALE GENOMIC DNA]</scope>
    <source>
        <strain evidence="2 3">SCU50</strain>
    </source>
</reference>
<accession>A0A5Q2TEU9</accession>
<dbReference type="KEGG" id="grc:GI584_04355"/>
<evidence type="ECO:0000313" key="2">
    <source>
        <dbReference type="EMBL" id="QGH33314.1"/>
    </source>
</evidence>
<dbReference type="RefSeq" id="WP_153790376.1">
    <property type="nucleotide sequence ID" value="NZ_CP045915.1"/>
</dbReference>
<dbReference type="Proteomes" id="UP000339690">
    <property type="component" value="Chromosome"/>
</dbReference>
<keyword evidence="3" id="KW-1185">Reference proteome</keyword>
<proteinExistence type="predicted"/>
<protein>
    <submittedName>
        <fullName evidence="2">Uncharacterized protein</fullName>
    </submittedName>
</protein>
<name>A0A5Q2TEU9_9BACI</name>
<feature type="chain" id="PRO_5024278329" evidence="1">
    <location>
        <begin position="23"/>
        <end position="144"/>
    </location>
</feature>
<feature type="signal peptide" evidence="1">
    <location>
        <begin position="1"/>
        <end position="22"/>
    </location>
</feature>
<evidence type="ECO:0000313" key="3">
    <source>
        <dbReference type="Proteomes" id="UP000339690"/>
    </source>
</evidence>
<dbReference type="EMBL" id="CP045915">
    <property type="protein sequence ID" value="QGH33314.1"/>
    <property type="molecule type" value="Genomic_DNA"/>
</dbReference>
<organism evidence="2 3">
    <name type="scientific">Gracilibacillus salitolerans</name>
    <dbReference type="NCBI Taxonomy" id="2663022"/>
    <lineage>
        <taxon>Bacteria</taxon>
        <taxon>Bacillati</taxon>
        <taxon>Bacillota</taxon>
        <taxon>Bacilli</taxon>
        <taxon>Bacillales</taxon>
        <taxon>Bacillaceae</taxon>
        <taxon>Gracilibacillus</taxon>
    </lineage>
</organism>
<gene>
    <name evidence="2" type="ORF">GI584_04355</name>
</gene>